<proteinExistence type="predicted"/>
<dbReference type="GeneID" id="92745466"/>
<evidence type="ECO:0000313" key="2">
    <source>
        <dbReference type="Proteomes" id="UP001518680"/>
    </source>
</evidence>
<gene>
    <name evidence="1" type="ORF">GWO63_002680</name>
</gene>
<dbReference type="RefSeq" id="WP_183122415.1">
    <property type="nucleotide sequence ID" value="NZ_CP068291.1"/>
</dbReference>
<reference evidence="1 2" key="1">
    <citation type="submission" date="2021-01" db="EMBL/GenBank/DDBJ databases">
        <title>Complete genome sequences of Corynebacterium macginleyi strains isolated from infectious keratitis.</title>
        <authorList>
            <person name="Sagerfors S."/>
            <person name="Poehlein A."/>
            <person name="Soderquist B."/>
            <person name="Bruggemann H."/>
        </authorList>
    </citation>
    <scope>NUCLEOTIDE SEQUENCE [LARGE SCALE GENOMIC DNA]</scope>
    <source>
        <strain evidence="1 2">12T220</strain>
    </source>
</reference>
<dbReference type="Proteomes" id="UP001518680">
    <property type="component" value="Unassembled WGS sequence"/>
</dbReference>
<comment type="caution">
    <text evidence="1">The sequence shown here is derived from an EMBL/GenBank/DDBJ whole genome shotgun (WGS) entry which is preliminary data.</text>
</comment>
<protein>
    <submittedName>
        <fullName evidence="1">Uncharacterized protein</fullName>
    </submittedName>
</protein>
<organism evidence="1 2">
    <name type="scientific">Corynebacterium macginleyi</name>
    <dbReference type="NCBI Taxonomy" id="38290"/>
    <lineage>
        <taxon>Bacteria</taxon>
        <taxon>Bacillati</taxon>
        <taxon>Actinomycetota</taxon>
        <taxon>Actinomycetes</taxon>
        <taxon>Mycobacteriales</taxon>
        <taxon>Corynebacteriaceae</taxon>
        <taxon>Corynebacterium</taxon>
    </lineage>
</organism>
<evidence type="ECO:0000313" key="1">
    <source>
        <dbReference type="EMBL" id="MBM0243209.1"/>
    </source>
</evidence>
<name>A0ABS1Y490_9CORY</name>
<sequence length="45" mass="4952">MWLFVMLAPILGVPAWSSALVWIAVSCISFIAFSHVDGTRQLAFV</sequence>
<accession>A0ABS1Y490</accession>
<keyword evidence="2" id="KW-1185">Reference proteome</keyword>
<dbReference type="EMBL" id="JAACBX020000001">
    <property type="protein sequence ID" value="MBM0243209.1"/>
    <property type="molecule type" value="Genomic_DNA"/>
</dbReference>